<dbReference type="InterPro" id="IPR029058">
    <property type="entry name" value="AB_hydrolase_fold"/>
</dbReference>
<accession>A0A4R9I662</accession>
<sequence>MKSILRLFCLTVFCTFFSCVSSVEKPDSYTKVSHWHRYQHFLPDNLRFRKNNLPKEEFVTTLDYQVHLDRYTKKDADCKIILIHGGGGNGRILGTLAVALESLGCEWVAPDLPGFGLTKIPADKRYVPYEDWVLVLNELIQKEKQKNQKIILFGLSIGGMLAYQTAAYNGEVDGLIATTLADPRNPKVRDAIASHWFFSRIGMPINSVFSFLTDGMYFPIKWFSKMQYITNDPSFSKVFAEDPYAGGSKVSMGFLNTFLNYSPKLEPEKFQVCPVLLAHPNIDPWTPKELSKSFFDRIPTKKEYVELTGAGHFPYEEPGVTELKESITNFVGQLRSKKE</sequence>
<dbReference type="Gene3D" id="3.40.50.1820">
    <property type="entry name" value="alpha/beta hydrolase"/>
    <property type="match status" value="1"/>
</dbReference>
<dbReference type="RefSeq" id="WP_135601442.1">
    <property type="nucleotide sequence ID" value="NZ_RQFK01000026.1"/>
</dbReference>
<organism evidence="2 3">
    <name type="scientific">Leptospira noumeaensis</name>
    <dbReference type="NCBI Taxonomy" id="2484964"/>
    <lineage>
        <taxon>Bacteria</taxon>
        <taxon>Pseudomonadati</taxon>
        <taxon>Spirochaetota</taxon>
        <taxon>Spirochaetia</taxon>
        <taxon>Leptospirales</taxon>
        <taxon>Leptospiraceae</taxon>
        <taxon>Leptospira</taxon>
    </lineage>
</organism>
<dbReference type="OrthoDB" id="1376138at2"/>
<protein>
    <submittedName>
        <fullName evidence="2">Alpha/beta hydrolase</fullName>
    </submittedName>
</protein>
<evidence type="ECO:0000313" key="2">
    <source>
        <dbReference type="EMBL" id="TGK81562.1"/>
    </source>
</evidence>
<dbReference type="PANTHER" id="PTHR43689:SF8">
    <property type="entry name" value="ALPHA_BETA-HYDROLASES SUPERFAMILY PROTEIN"/>
    <property type="match status" value="1"/>
</dbReference>
<dbReference type="PROSITE" id="PS51257">
    <property type="entry name" value="PROKAR_LIPOPROTEIN"/>
    <property type="match status" value="1"/>
</dbReference>
<dbReference type="GO" id="GO:0016787">
    <property type="term" value="F:hydrolase activity"/>
    <property type="evidence" value="ECO:0007669"/>
    <property type="project" value="UniProtKB-KW"/>
</dbReference>
<dbReference type="InterPro" id="IPR022742">
    <property type="entry name" value="Hydrolase_4"/>
</dbReference>
<keyword evidence="2" id="KW-0378">Hydrolase</keyword>
<gene>
    <name evidence="2" type="ORF">EHQ24_09645</name>
</gene>
<dbReference type="EMBL" id="RQFK01000026">
    <property type="protein sequence ID" value="TGK81562.1"/>
    <property type="molecule type" value="Genomic_DNA"/>
</dbReference>
<dbReference type="SUPFAM" id="SSF53474">
    <property type="entry name" value="alpha/beta-Hydrolases"/>
    <property type="match status" value="1"/>
</dbReference>
<keyword evidence="3" id="KW-1185">Reference proteome</keyword>
<dbReference type="Proteomes" id="UP000298009">
    <property type="component" value="Unassembled WGS sequence"/>
</dbReference>
<name>A0A4R9I662_9LEPT</name>
<dbReference type="AlphaFoldDB" id="A0A4R9I662"/>
<dbReference type="Pfam" id="PF12146">
    <property type="entry name" value="Hydrolase_4"/>
    <property type="match status" value="1"/>
</dbReference>
<comment type="caution">
    <text evidence="2">The sequence shown here is derived from an EMBL/GenBank/DDBJ whole genome shotgun (WGS) entry which is preliminary data.</text>
</comment>
<feature type="domain" description="Serine aminopeptidase S33" evidence="1">
    <location>
        <begin position="77"/>
        <end position="317"/>
    </location>
</feature>
<evidence type="ECO:0000313" key="3">
    <source>
        <dbReference type="Proteomes" id="UP000298009"/>
    </source>
</evidence>
<evidence type="ECO:0000259" key="1">
    <source>
        <dbReference type="Pfam" id="PF12146"/>
    </source>
</evidence>
<dbReference type="PANTHER" id="PTHR43689">
    <property type="entry name" value="HYDROLASE"/>
    <property type="match status" value="1"/>
</dbReference>
<reference evidence="2" key="1">
    <citation type="journal article" date="2019" name="PLoS Negl. Trop. Dis.">
        <title>Revisiting the worldwide diversity of Leptospira species in the environment.</title>
        <authorList>
            <person name="Vincent A.T."/>
            <person name="Schiettekatte O."/>
            <person name="Bourhy P."/>
            <person name="Veyrier F.J."/>
            <person name="Picardeau M."/>
        </authorList>
    </citation>
    <scope>NUCLEOTIDE SEQUENCE [LARGE SCALE GENOMIC DNA]</scope>
    <source>
        <strain evidence="2">201800287</strain>
    </source>
</reference>
<proteinExistence type="predicted"/>